<dbReference type="Pfam" id="PF00501">
    <property type="entry name" value="AMP-binding"/>
    <property type="match status" value="1"/>
</dbReference>
<dbReference type="Proteomes" id="UP001610563">
    <property type="component" value="Unassembled WGS sequence"/>
</dbReference>
<evidence type="ECO:0000256" key="2">
    <source>
        <dbReference type="ARBA" id="ARBA00022598"/>
    </source>
</evidence>
<keyword evidence="3" id="KW-1133">Transmembrane helix</keyword>
<evidence type="ECO:0000256" key="3">
    <source>
        <dbReference type="SAM" id="Phobius"/>
    </source>
</evidence>
<evidence type="ECO:0000259" key="4">
    <source>
        <dbReference type="Pfam" id="PF00501"/>
    </source>
</evidence>
<dbReference type="InterPro" id="IPR042099">
    <property type="entry name" value="ANL_N_sf"/>
</dbReference>
<keyword evidence="6" id="KW-1185">Reference proteome</keyword>
<dbReference type="PANTHER" id="PTHR24096">
    <property type="entry name" value="LONG-CHAIN-FATTY-ACID--COA LIGASE"/>
    <property type="match status" value="1"/>
</dbReference>
<evidence type="ECO:0000313" key="5">
    <source>
        <dbReference type="EMBL" id="KAL2793964.1"/>
    </source>
</evidence>
<gene>
    <name evidence="5" type="ORF">BJX66DRAFT_351511</name>
</gene>
<organism evidence="5 6">
    <name type="scientific">Aspergillus keveii</name>
    <dbReference type="NCBI Taxonomy" id="714993"/>
    <lineage>
        <taxon>Eukaryota</taxon>
        <taxon>Fungi</taxon>
        <taxon>Dikarya</taxon>
        <taxon>Ascomycota</taxon>
        <taxon>Pezizomycotina</taxon>
        <taxon>Eurotiomycetes</taxon>
        <taxon>Eurotiomycetidae</taxon>
        <taxon>Eurotiales</taxon>
        <taxon>Aspergillaceae</taxon>
        <taxon>Aspergillus</taxon>
        <taxon>Aspergillus subgen. Nidulantes</taxon>
    </lineage>
</organism>
<keyword evidence="3" id="KW-0812">Transmembrane</keyword>
<keyword evidence="3" id="KW-0472">Membrane</keyword>
<dbReference type="SUPFAM" id="SSF56801">
    <property type="entry name" value="Acetyl-CoA synthetase-like"/>
    <property type="match status" value="1"/>
</dbReference>
<accession>A0ABR4G5J6</accession>
<dbReference type="PANTHER" id="PTHR24096:SF149">
    <property type="entry name" value="AMP-BINDING DOMAIN-CONTAINING PROTEIN-RELATED"/>
    <property type="match status" value="1"/>
</dbReference>
<comment type="similarity">
    <text evidence="1">Belongs to the ATP-dependent AMP-binding enzyme family.</text>
</comment>
<dbReference type="EMBL" id="JBFTWV010000051">
    <property type="protein sequence ID" value="KAL2793964.1"/>
    <property type="molecule type" value="Genomic_DNA"/>
</dbReference>
<dbReference type="PROSITE" id="PS00455">
    <property type="entry name" value="AMP_BINDING"/>
    <property type="match status" value="1"/>
</dbReference>
<feature type="transmembrane region" description="Helical" evidence="3">
    <location>
        <begin position="84"/>
        <end position="104"/>
    </location>
</feature>
<feature type="domain" description="AMP-dependent synthetase/ligase" evidence="4">
    <location>
        <begin position="50"/>
        <end position="401"/>
    </location>
</feature>
<comment type="caution">
    <text evidence="5">The sequence shown here is derived from an EMBL/GenBank/DDBJ whole genome shotgun (WGS) entry which is preliminary data.</text>
</comment>
<reference evidence="5 6" key="1">
    <citation type="submission" date="2024-07" db="EMBL/GenBank/DDBJ databases">
        <title>Section-level genome sequencing and comparative genomics of Aspergillus sections Usti and Cavernicolus.</title>
        <authorList>
            <consortium name="Lawrence Berkeley National Laboratory"/>
            <person name="Nybo J.L."/>
            <person name="Vesth T.C."/>
            <person name="Theobald S."/>
            <person name="Frisvad J.C."/>
            <person name="Larsen T.O."/>
            <person name="Kjaerboelling I."/>
            <person name="Rothschild-Mancinelli K."/>
            <person name="Lyhne E.K."/>
            <person name="Kogle M.E."/>
            <person name="Barry K."/>
            <person name="Clum A."/>
            <person name="Na H."/>
            <person name="Ledsgaard L."/>
            <person name="Lin J."/>
            <person name="Lipzen A."/>
            <person name="Kuo A."/>
            <person name="Riley R."/>
            <person name="Mondo S."/>
            <person name="Labutti K."/>
            <person name="Haridas S."/>
            <person name="Pangalinan J."/>
            <person name="Salamov A.A."/>
            <person name="Simmons B.A."/>
            <person name="Magnuson J.K."/>
            <person name="Chen J."/>
            <person name="Drula E."/>
            <person name="Henrissat B."/>
            <person name="Wiebenga A."/>
            <person name="Lubbers R.J."/>
            <person name="Gomes A.C."/>
            <person name="Makela M.R."/>
            <person name="Stajich J."/>
            <person name="Grigoriev I.V."/>
            <person name="Mortensen U.H."/>
            <person name="De Vries R.P."/>
            <person name="Baker S.E."/>
            <person name="Andersen M.R."/>
        </authorList>
    </citation>
    <scope>NUCLEOTIDE SEQUENCE [LARGE SCALE GENOMIC DNA]</scope>
    <source>
        <strain evidence="5 6">CBS 209.92</strain>
    </source>
</reference>
<dbReference type="Gene3D" id="3.30.300.30">
    <property type="match status" value="1"/>
</dbReference>
<dbReference type="InterPro" id="IPR020845">
    <property type="entry name" value="AMP-binding_CS"/>
</dbReference>
<dbReference type="InterPro" id="IPR000873">
    <property type="entry name" value="AMP-dep_synth/lig_dom"/>
</dbReference>
<evidence type="ECO:0000256" key="1">
    <source>
        <dbReference type="ARBA" id="ARBA00006432"/>
    </source>
</evidence>
<keyword evidence="2" id="KW-0436">Ligase</keyword>
<name>A0ABR4G5J6_9EURO</name>
<evidence type="ECO:0000313" key="6">
    <source>
        <dbReference type="Proteomes" id="UP001610563"/>
    </source>
</evidence>
<protein>
    <submittedName>
        <fullName evidence="5">Acetyl-CoA synthetase-like protein</fullName>
    </submittedName>
</protein>
<dbReference type="InterPro" id="IPR045851">
    <property type="entry name" value="AMP-bd_C_sf"/>
</dbReference>
<proteinExistence type="inferred from homology"/>
<sequence>MALIKSKYTVDPPATNLLSYLFDAPYNDHGGWPETEPLLLSAKDPNFLGYTIKEIESIVKRLGCGLNKLETQEKRIMVYGTDNVHFCLAVLSVIAAGAACNVLAVSPVEYLVTRLRQLECDAILFAPQDLEIVRAAAKEVGIPDKRLFIVDEALHDPDETYGAGGIRHWSYLLDTPGHEIYEWPKLSPEEAKTTTAFLIYTSGTTGTSKLAERTHYSLIGSIESMLHHSNLEKTHRETMACCYKFSGLGFLMLGIIIPLKGRNKTIFPAPFEPSSFAETVERLKPTILAAPKHILRAILAVPERPDLSSVRHVPTGGAVISYELIAEWQRVSRSQVQSLYGMTEAGFFATPEPIHVVRDSSVGTLLPNVEAKVLDDKESLLQRNQRGNVYIRTPFVMKGYLHEPVQTAETVGQDGWIRTGDIGWIDDDDQLYIVGRSKDLFKIKGDNVTAAEIEAAILMHPEVEDVAVIPVDLLSDDPLIRPGDPEPVPRGYIVKSDGSSLTLDKLASWMKHNHPSELSLLGGASFIETIPITIGGNSKVDRQRLVKLAQDELCLLNGK</sequence>
<dbReference type="Gene3D" id="3.40.50.12780">
    <property type="entry name" value="N-terminal domain of ligase-like"/>
    <property type="match status" value="1"/>
</dbReference>